<dbReference type="GO" id="GO:0007268">
    <property type="term" value="P:chemical synaptic transmission"/>
    <property type="evidence" value="ECO:0007669"/>
    <property type="project" value="TreeGrafter"/>
</dbReference>
<evidence type="ECO:0000256" key="9">
    <source>
        <dbReference type="SAM" id="Phobius"/>
    </source>
</evidence>
<evidence type="ECO:0000256" key="1">
    <source>
        <dbReference type="ARBA" id="ARBA00004651"/>
    </source>
</evidence>
<evidence type="ECO:0000256" key="5">
    <source>
        <dbReference type="ARBA" id="ARBA00023040"/>
    </source>
</evidence>
<dbReference type="GO" id="GO:0030425">
    <property type="term" value="C:dendrite"/>
    <property type="evidence" value="ECO:0007669"/>
    <property type="project" value="TreeGrafter"/>
</dbReference>
<evidence type="ECO:0000256" key="3">
    <source>
        <dbReference type="ARBA" id="ARBA00022692"/>
    </source>
</evidence>
<keyword evidence="4 9" id="KW-1133">Transmembrane helix</keyword>
<dbReference type="GO" id="GO:0030594">
    <property type="term" value="F:neurotransmitter receptor activity"/>
    <property type="evidence" value="ECO:0007669"/>
    <property type="project" value="TreeGrafter"/>
</dbReference>
<name>A0A913YFH8_EXADI</name>
<protein>
    <recommendedName>
        <fullName evidence="10">G-protein coupled receptors family 1 profile domain-containing protein</fullName>
    </recommendedName>
</protein>
<dbReference type="InterPro" id="IPR000276">
    <property type="entry name" value="GPCR_Rhodpsn"/>
</dbReference>
<evidence type="ECO:0000259" key="10">
    <source>
        <dbReference type="PROSITE" id="PS50262"/>
    </source>
</evidence>
<feature type="transmembrane region" description="Helical" evidence="9">
    <location>
        <begin position="43"/>
        <end position="67"/>
    </location>
</feature>
<evidence type="ECO:0000256" key="8">
    <source>
        <dbReference type="ARBA" id="ARBA00023224"/>
    </source>
</evidence>
<dbReference type="SUPFAM" id="SSF81321">
    <property type="entry name" value="Family A G protein-coupled receptor-like"/>
    <property type="match status" value="1"/>
</dbReference>
<dbReference type="OMA" id="NSSCEDY"/>
<dbReference type="PANTHER" id="PTHR24247:SF202">
    <property type="entry name" value="5-HYDROXYTRYPTAMINE RECEPTOR 1"/>
    <property type="match status" value="1"/>
</dbReference>
<dbReference type="Gene3D" id="1.20.1070.10">
    <property type="entry name" value="Rhodopsin 7-helix transmembrane proteins"/>
    <property type="match status" value="1"/>
</dbReference>
<evidence type="ECO:0000256" key="6">
    <source>
        <dbReference type="ARBA" id="ARBA00023136"/>
    </source>
</evidence>
<feature type="transmembrane region" description="Helical" evidence="9">
    <location>
        <begin position="290"/>
        <end position="313"/>
    </location>
</feature>
<dbReference type="GO" id="GO:0005886">
    <property type="term" value="C:plasma membrane"/>
    <property type="evidence" value="ECO:0007669"/>
    <property type="project" value="UniProtKB-SubCell"/>
</dbReference>
<proteinExistence type="predicted"/>
<evidence type="ECO:0000313" key="12">
    <source>
        <dbReference type="Proteomes" id="UP000887567"/>
    </source>
</evidence>
<feature type="transmembrane region" description="Helical" evidence="9">
    <location>
        <begin position="259"/>
        <end position="284"/>
    </location>
</feature>
<dbReference type="RefSeq" id="XP_028513287.1">
    <property type="nucleotide sequence ID" value="XM_028657486.1"/>
</dbReference>
<dbReference type="Pfam" id="PF00001">
    <property type="entry name" value="7tm_1"/>
    <property type="match status" value="1"/>
</dbReference>
<organism evidence="11 12">
    <name type="scientific">Exaiptasia diaphana</name>
    <name type="common">Tropical sea anemone</name>
    <name type="synonym">Aiptasia pulchella</name>
    <dbReference type="NCBI Taxonomy" id="2652724"/>
    <lineage>
        <taxon>Eukaryota</taxon>
        <taxon>Metazoa</taxon>
        <taxon>Cnidaria</taxon>
        <taxon>Anthozoa</taxon>
        <taxon>Hexacorallia</taxon>
        <taxon>Actiniaria</taxon>
        <taxon>Aiptasiidae</taxon>
        <taxon>Exaiptasia</taxon>
    </lineage>
</organism>
<keyword evidence="5" id="KW-0297">G-protein coupled receptor</keyword>
<keyword evidence="8" id="KW-0807">Transducer</keyword>
<keyword evidence="12" id="KW-1185">Reference proteome</keyword>
<feature type="transmembrane region" description="Helical" evidence="9">
    <location>
        <begin position="79"/>
        <end position="99"/>
    </location>
</feature>
<comment type="subcellular location">
    <subcellularLocation>
        <location evidence="1">Cell membrane</location>
        <topology evidence="1">Multi-pass membrane protein</topology>
    </subcellularLocation>
</comment>
<dbReference type="GeneID" id="110233700"/>
<reference evidence="11" key="1">
    <citation type="submission" date="2022-11" db="UniProtKB">
        <authorList>
            <consortium name="EnsemblMetazoa"/>
        </authorList>
    </citation>
    <scope>IDENTIFICATION</scope>
</reference>
<keyword evidence="2" id="KW-1003">Cell membrane</keyword>
<dbReference type="EnsemblMetazoa" id="XM_028657486.1">
    <property type="protein sequence ID" value="XP_028513287.1"/>
    <property type="gene ID" value="LOC110233700"/>
</dbReference>
<feature type="transmembrane region" description="Helical" evidence="9">
    <location>
        <begin position="162"/>
        <end position="183"/>
    </location>
</feature>
<feature type="transmembrane region" description="Helical" evidence="9">
    <location>
        <begin position="119"/>
        <end position="141"/>
    </location>
</feature>
<dbReference type="InterPro" id="IPR017452">
    <property type="entry name" value="GPCR_Rhodpsn_7TM"/>
</dbReference>
<evidence type="ECO:0000256" key="4">
    <source>
        <dbReference type="ARBA" id="ARBA00022989"/>
    </source>
</evidence>
<dbReference type="PANTHER" id="PTHR24247">
    <property type="entry name" value="5-HYDROXYTRYPTAMINE RECEPTOR"/>
    <property type="match status" value="1"/>
</dbReference>
<dbReference type="Proteomes" id="UP000887567">
    <property type="component" value="Unplaced"/>
</dbReference>
<evidence type="ECO:0000256" key="7">
    <source>
        <dbReference type="ARBA" id="ARBA00023170"/>
    </source>
</evidence>
<keyword evidence="6 9" id="KW-0472">Membrane</keyword>
<dbReference type="PROSITE" id="PS50262">
    <property type="entry name" value="G_PROTEIN_RECEP_F1_2"/>
    <property type="match status" value="1"/>
</dbReference>
<feature type="domain" description="G-protein coupled receptors family 1 profile" evidence="10">
    <location>
        <begin position="58"/>
        <end position="310"/>
    </location>
</feature>
<feature type="transmembrane region" description="Helical" evidence="9">
    <location>
        <begin position="189"/>
        <end position="210"/>
    </location>
</feature>
<dbReference type="OrthoDB" id="5957871at2759"/>
<sequence length="346" mass="40110">MTRVHPSRNMIQSTFNLTHKAKNDTPLQIVEQRFHATYTEQCIGITFTVLLMVLTIIINLFVITTIVRRKPAFNNSYIFMINLCAANCSVGVFSMPWWIMLELYPFKELMARLGYFMNFFTFVDILCGVASILNLTVISVVRWLTVTNPLNWMAVLTRKTSLSIIICVWLYGIVVASMKFVRWPKIHSYSLFVFVLGFVIPFTILGIAYGRMFFLAKYLREPSERAWKTKYTKECEQVQILRSLEWNTKFQRNFRGSKTIAIVTGTFLLSWLPFFAISLCFSLIPGINYSLALAAKWLGYTNAPLSPVVYTLLDQRLKRAVMKSVRSMKHCICQPLTGYFYKKTQR</sequence>
<evidence type="ECO:0000313" key="11">
    <source>
        <dbReference type="EnsemblMetazoa" id="XP_028513287.1"/>
    </source>
</evidence>
<keyword evidence="7" id="KW-0675">Receptor</keyword>
<dbReference type="AlphaFoldDB" id="A0A913YFH8"/>
<dbReference type="GO" id="GO:0007187">
    <property type="term" value="P:G protein-coupled receptor signaling pathway, coupled to cyclic nucleotide second messenger"/>
    <property type="evidence" value="ECO:0007669"/>
    <property type="project" value="TreeGrafter"/>
</dbReference>
<keyword evidence="3 9" id="KW-0812">Transmembrane</keyword>
<dbReference type="GO" id="GO:0045202">
    <property type="term" value="C:synapse"/>
    <property type="evidence" value="ECO:0007669"/>
    <property type="project" value="GOC"/>
</dbReference>
<dbReference type="GO" id="GO:0004993">
    <property type="term" value="F:G protein-coupled serotonin receptor activity"/>
    <property type="evidence" value="ECO:0007669"/>
    <property type="project" value="TreeGrafter"/>
</dbReference>
<evidence type="ECO:0000256" key="2">
    <source>
        <dbReference type="ARBA" id="ARBA00022475"/>
    </source>
</evidence>
<dbReference type="PRINTS" id="PR00237">
    <property type="entry name" value="GPCRRHODOPSN"/>
</dbReference>
<accession>A0A913YFH8</accession>